<evidence type="ECO:0000256" key="1">
    <source>
        <dbReference type="SAM" id="Phobius"/>
    </source>
</evidence>
<feature type="transmembrane region" description="Helical" evidence="1">
    <location>
        <begin position="26"/>
        <end position="47"/>
    </location>
</feature>
<organism evidence="2 3">
    <name type="scientific">Leptospira interrogans str. 2002000626</name>
    <dbReference type="NCBI Taxonomy" id="996803"/>
    <lineage>
        <taxon>Bacteria</taxon>
        <taxon>Pseudomonadati</taxon>
        <taxon>Spirochaetota</taxon>
        <taxon>Spirochaetia</taxon>
        <taxon>Leptospirales</taxon>
        <taxon>Leptospiraceae</taxon>
        <taxon>Leptospira</taxon>
    </lineage>
</organism>
<sequence>MSDEKNNFQNRSWSDRDGFGQSRFSFLNFTQSIIFILLCLGTFSIFADEQDRRYDSKNLYDPPSVKITEQDLNGLRQSLQDPSKDSISEIQKVLGQYYSQFIDSRRIEEEKRLGKIFDENTNRNTIRLLILNMFSKLTPSGMMRDSPILFELHMLLSKEYDKKNKVQKRSNLLLLRFVTGILAILKKSI</sequence>
<accession>A0A829DC72</accession>
<keyword evidence="1" id="KW-0472">Membrane</keyword>
<evidence type="ECO:0000313" key="3">
    <source>
        <dbReference type="Proteomes" id="UP000012329"/>
    </source>
</evidence>
<dbReference type="EMBL" id="AFJL02000050">
    <property type="protein sequence ID" value="EMY06201.1"/>
    <property type="molecule type" value="Genomic_DNA"/>
</dbReference>
<evidence type="ECO:0000313" key="2">
    <source>
        <dbReference type="EMBL" id="EMY06201.1"/>
    </source>
</evidence>
<keyword evidence="1" id="KW-1133">Transmembrane helix</keyword>
<name>A0A829DC72_LEPIR</name>
<keyword evidence="1" id="KW-0812">Transmembrane</keyword>
<dbReference type="AlphaFoldDB" id="A0A829DC72"/>
<proteinExistence type="predicted"/>
<comment type="caution">
    <text evidence="2">The sequence shown here is derived from an EMBL/GenBank/DDBJ whole genome shotgun (WGS) entry which is preliminary data.</text>
</comment>
<reference evidence="2 3" key="1">
    <citation type="submission" date="2013-02" db="EMBL/GenBank/DDBJ databases">
        <authorList>
            <person name="Harkins D.M."/>
            <person name="Durkin A.S."/>
            <person name="Brinkac L.M."/>
            <person name="Haft D.H."/>
            <person name="Selengut J.D."/>
            <person name="Sanka R."/>
            <person name="DePew J."/>
            <person name="Purushe J."/>
            <person name="Whelen A.C."/>
            <person name="Vinetz J.M."/>
            <person name="Sutton G.G."/>
            <person name="Nierman W.C."/>
            <person name="Fouts D.E."/>
        </authorList>
    </citation>
    <scope>NUCLEOTIDE SEQUENCE [LARGE SCALE GENOMIC DNA]</scope>
    <source>
        <strain evidence="2 3">2002000626</strain>
    </source>
</reference>
<gene>
    <name evidence="2" type="ORF">LEP1GSC029_0097</name>
</gene>
<protein>
    <submittedName>
        <fullName evidence="2">Uncharacterized protein</fullName>
    </submittedName>
</protein>
<dbReference type="Proteomes" id="UP000012329">
    <property type="component" value="Unassembled WGS sequence"/>
</dbReference>